<name>A0A1Y1WNN1_9FUNG</name>
<keyword evidence="2" id="KW-1185">Reference proteome</keyword>
<dbReference type="AlphaFoldDB" id="A0A1Y1WNN1"/>
<proteinExistence type="predicted"/>
<dbReference type="EMBL" id="MCFG01000379">
    <property type="protein sequence ID" value="ORX75092.1"/>
    <property type="molecule type" value="Genomic_DNA"/>
</dbReference>
<accession>A0A1Y1WNN1</accession>
<dbReference type="Proteomes" id="UP000193944">
    <property type="component" value="Unassembled WGS sequence"/>
</dbReference>
<comment type="caution">
    <text evidence="1">The sequence shown here is derived from an EMBL/GenBank/DDBJ whole genome shotgun (WGS) entry which is preliminary data.</text>
</comment>
<reference evidence="1 2" key="2">
    <citation type="submission" date="2016-08" db="EMBL/GenBank/DDBJ databases">
        <title>Pervasive Adenine N6-methylation of Active Genes in Fungi.</title>
        <authorList>
            <consortium name="DOE Joint Genome Institute"/>
            <person name="Mondo S.J."/>
            <person name="Dannebaum R.O."/>
            <person name="Kuo R.C."/>
            <person name="Labutti K."/>
            <person name="Haridas S."/>
            <person name="Kuo A."/>
            <person name="Salamov A."/>
            <person name="Ahrendt S.R."/>
            <person name="Lipzen A."/>
            <person name="Sullivan W."/>
            <person name="Andreopoulos W.B."/>
            <person name="Clum A."/>
            <person name="Lindquist E."/>
            <person name="Daum C."/>
            <person name="Ramamoorthy G.K."/>
            <person name="Gryganskyi A."/>
            <person name="Culley D."/>
            <person name="Magnuson J.K."/>
            <person name="James T.Y."/>
            <person name="O'Malley M.A."/>
            <person name="Stajich J.E."/>
            <person name="Spatafora J.W."/>
            <person name="Visel A."/>
            <person name="Grigoriev I.V."/>
        </authorList>
    </citation>
    <scope>NUCLEOTIDE SEQUENCE [LARGE SCALE GENOMIC DNA]</scope>
    <source>
        <strain evidence="1 2">S4</strain>
    </source>
</reference>
<dbReference type="OrthoDB" id="2139039at2759"/>
<protein>
    <submittedName>
        <fullName evidence="1">Uncharacterized protein</fullName>
    </submittedName>
</protein>
<reference evidence="1 2" key="1">
    <citation type="submission" date="2016-08" db="EMBL/GenBank/DDBJ databases">
        <title>A Parts List for Fungal Cellulosomes Revealed by Comparative Genomics.</title>
        <authorList>
            <consortium name="DOE Joint Genome Institute"/>
            <person name="Haitjema C.H."/>
            <person name="Gilmore S.P."/>
            <person name="Henske J.K."/>
            <person name="Solomon K.V."/>
            <person name="De Groot R."/>
            <person name="Kuo A."/>
            <person name="Mondo S.J."/>
            <person name="Salamov A.A."/>
            <person name="Labutti K."/>
            <person name="Zhao Z."/>
            <person name="Chiniquy J."/>
            <person name="Barry K."/>
            <person name="Brewer H.M."/>
            <person name="Purvine S.O."/>
            <person name="Wright A.T."/>
            <person name="Boxma B."/>
            <person name="Van Alen T."/>
            <person name="Hackstein J.H."/>
            <person name="Baker S.E."/>
            <person name="Grigoriev I.V."/>
            <person name="O'Malley M.A."/>
        </authorList>
    </citation>
    <scope>NUCLEOTIDE SEQUENCE [LARGE SCALE GENOMIC DNA]</scope>
    <source>
        <strain evidence="1 2">S4</strain>
    </source>
</reference>
<sequence>MKSILSKTNQPHIYKFNAICNKCIPDGYDEHFSIQFKNFKCSRHPEENILLSCRCCKKIFNSQSYIFHNTEKNPCPKYLLLSKSKKSKIKMSKLFGQRYSISSILKSYYEEPTFPLDHTIDDFLKKFSKESNNPNLEEKINRYFEIQKKLSHNPNRTTIKKKTLDKEDIEKLSEKYSSYFNKLSDIMSKTQRYNTRSSRNKDLYDDICRSITNMEMKNINEYMIKFENILDKDNVRFNESNNNMKDYTDILVSLIDPLIGNAYI</sequence>
<organism evidence="1 2">
    <name type="scientific">Anaeromyces robustus</name>
    <dbReference type="NCBI Taxonomy" id="1754192"/>
    <lineage>
        <taxon>Eukaryota</taxon>
        <taxon>Fungi</taxon>
        <taxon>Fungi incertae sedis</taxon>
        <taxon>Chytridiomycota</taxon>
        <taxon>Chytridiomycota incertae sedis</taxon>
        <taxon>Neocallimastigomycetes</taxon>
        <taxon>Neocallimastigales</taxon>
        <taxon>Neocallimastigaceae</taxon>
        <taxon>Anaeromyces</taxon>
    </lineage>
</organism>
<gene>
    <name evidence="1" type="ORF">BCR32DRAFT_272128</name>
</gene>
<evidence type="ECO:0000313" key="2">
    <source>
        <dbReference type="Proteomes" id="UP000193944"/>
    </source>
</evidence>
<evidence type="ECO:0000313" key="1">
    <source>
        <dbReference type="EMBL" id="ORX75092.1"/>
    </source>
</evidence>